<keyword evidence="2" id="KW-0812">Transmembrane</keyword>
<sequence>MTIGSLSRVLLHRWYLTVVVLALVVWFARGTWNQAQPQYETSTTFLVTPSVALSTPRPELPQGTQPGPSNPFSLSGGATTLAATVSTALNTGTVQAGFLAPFPDAQLVAAEPTSSSGNRTYFTVTAITATPDQGGAVLQAAMQAAAQQLIDVQRAVQAPDNALFIVIQSTPVDGPVESYPDRARAVGAIALGGLAAGVVLIVLLDLVLSALAARRRRNAQGATADAATGSTDPAGSTASAGSTGSAEPVGPVDRVDVRERAGSTSGRRP</sequence>
<feature type="transmembrane region" description="Helical" evidence="2">
    <location>
        <begin position="185"/>
        <end position="208"/>
    </location>
</feature>
<keyword evidence="2" id="KW-0472">Membrane</keyword>
<evidence type="ECO:0008006" key="5">
    <source>
        <dbReference type="Google" id="ProtNLM"/>
    </source>
</evidence>
<dbReference type="RefSeq" id="WP_183391906.1">
    <property type="nucleotide sequence ID" value="NZ_JACHVY010000002.1"/>
</dbReference>
<evidence type="ECO:0000256" key="1">
    <source>
        <dbReference type="SAM" id="MobiDB-lite"/>
    </source>
</evidence>
<accession>A0A7W4TNX4</accession>
<name>A0A7W4TNX4_KINRA</name>
<organism evidence="3 4">
    <name type="scientific">Kineococcus radiotolerans</name>
    <dbReference type="NCBI Taxonomy" id="131568"/>
    <lineage>
        <taxon>Bacteria</taxon>
        <taxon>Bacillati</taxon>
        <taxon>Actinomycetota</taxon>
        <taxon>Actinomycetes</taxon>
        <taxon>Kineosporiales</taxon>
        <taxon>Kineosporiaceae</taxon>
        <taxon>Kineococcus</taxon>
    </lineage>
</organism>
<evidence type="ECO:0000313" key="3">
    <source>
        <dbReference type="EMBL" id="MBB2902007.1"/>
    </source>
</evidence>
<dbReference type="AlphaFoldDB" id="A0A7W4TNX4"/>
<dbReference type="EMBL" id="JACHVY010000002">
    <property type="protein sequence ID" value="MBB2902007.1"/>
    <property type="molecule type" value="Genomic_DNA"/>
</dbReference>
<reference evidence="3 4" key="2">
    <citation type="submission" date="2020-08" db="EMBL/GenBank/DDBJ databases">
        <authorList>
            <person name="Partida-Martinez L."/>
            <person name="Huntemann M."/>
            <person name="Clum A."/>
            <person name="Wang J."/>
            <person name="Palaniappan K."/>
            <person name="Ritter S."/>
            <person name="Chen I.-M."/>
            <person name="Stamatis D."/>
            <person name="Reddy T."/>
            <person name="O'Malley R."/>
            <person name="Daum C."/>
            <person name="Shapiro N."/>
            <person name="Ivanova N."/>
            <person name="Kyrpides N."/>
            <person name="Woyke T."/>
        </authorList>
    </citation>
    <scope>NUCLEOTIDE SEQUENCE [LARGE SCALE GENOMIC DNA]</scope>
    <source>
        <strain evidence="3 4">AS2.23</strain>
    </source>
</reference>
<feature type="region of interest" description="Disordered" evidence="1">
    <location>
        <begin position="221"/>
        <end position="269"/>
    </location>
</feature>
<proteinExistence type="predicted"/>
<feature type="compositionally biased region" description="Low complexity" evidence="1">
    <location>
        <begin position="221"/>
        <end position="246"/>
    </location>
</feature>
<evidence type="ECO:0000313" key="4">
    <source>
        <dbReference type="Proteomes" id="UP000533269"/>
    </source>
</evidence>
<evidence type="ECO:0000256" key="2">
    <source>
        <dbReference type="SAM" id="Phobius"/>
    </source>
</evidence>
<protein>
    <recommendedName>
        <fullName evidence="5">Lipopolysaccharide biosynthesis protein</fullName>
    </recommendedName>
</protein>
<dbReference type="Proteomes" id="UP000533269">
    <property type="component" value="Unassembled WGS sequence"/>
</dbReference>
<keyword evidence="2" id="KW-1133">Transmembrane helix</keyword>
<gene>
    <name evidence="3" type="ORF">FHR75_002822</name>
</gene>
<reference evidence="3 4" key="1">
    <citation type="submission" date="2020-08" db="EMBL/GenBank/DDBJ databases">
        <title>The Agave Microbiome: Exploring the role of microbial communities in plant adaptations to desert environments.</title>
        <authorList>
            <person name="Partida-Martinez L.P."/>
        </authorList>
    </citation>
    <scope>NUCLEOTIDE SEQUENCE [LARGE SCALE GENOMIC DNA]</scope>
    <source>
        <strain evidence="3 4">AS2.23</strain>
    </source>
</reference>
<comment type="caution">
    <text evidence="3">The sequence shown here is derived from an EMBL/GenBank/DDBJ whole genome shotgun (WGS) entry which is preliminary data.</text>
</comment>
<feature type="transmembrane region" description="Helical" evidence="2">
    <location>
        <begin position="12"/>
        <end position="32"/>
    </location>
</feature>